<keyword evidence="5" id="KW-1185">Reference proteome</keyword>
<comment type="caution">
    <text evidence="4">The sequence shown here is derived from an EMBL/GenBank/DDBJ whole genome shotgun (WGS) entry which is preliminary data.</text>
</comment>
<dbReference type="PROSITE" id="PS00584">
    <property type="entry name" value="PFKB_KINASES_2"/>
    <property type="match status" value="1"/>
</dbReference>
<dbReference type="AlphaFoldDB" id="A0A4Z0GT94"/>
<evidence type="ECO:0000313" key="5">
    <source>
        <dbReference type="Proteomes" id="UP000298347"/>
    </source>
</evidence>
<sequence>MGYDVLTTGYVSMDRILKIQSPAQVGFTSIISNKDNSKINYGGCSINISAALCELGKNALPIIRVGTDYEEIGFKDFLVNHHVSLNGLTKIDHEYTSCSYLVEDKEGNHITLFYPGAMDKKYYGELNDNLFAGTRLAVITVGPYDDNLAFFEKCKKYRIPLVFSMKLDFDAFPRDLLWDLLCYSTIIFTNETERKAIEEIFKMDITGFFKQGNADIIVTTCGKDGSAWYRKEGETVTQGIVPAYQCKKIIDTTGSGDAYLSGFIYGYLENKKVSECAALGATLASFVLESEGCCTNLPDCSKLMTRYEKYSHSL</sequence>
<dbReference type="Pfam" id="PF00294">
    <property type="entry name" value="PfkB"/>
    <property type="match status" value="1"/>
</dbReference>
<dbReference type="InterPro" id="IPR029056">
    <property type="entry name" value="Ribokinase-like"/>
</dbReference>
<dbReference type="PANTHER" id="PTHR10584:SF166">
    <property type="entry name" value="RIBOKINASE"/>
    <property type="match status" value="1"/>
</dbReference>
<reference evidence="4 5" key="1">
    <citation type="journal article" date="2015" name="Int. J. Syst. Evol. Microbiol.">
        <title>Sporolactobacillus shoreae sp. nov. and Sporolactobacillus spathodeae sp. nov., two spore-forming lactic acid bacteria isolated from tree barks in Thailand.</title>
        <authorList>
            <person name="Thamacharoensuk T."/>
            <person name="Kitahara M."/>
            <person name="Ohkuma M."/>
            <person name="Thongchul N."/>
            <person name="Tanasupawat S."/>
        </authorList>
    </citation>
    <scope>NUCLEOTIDE SEQUENCE [LARGE SCALE GENOMIC DNA]</scope>
    <source>
        <strain evidence="4 5">BK92</strain>
    </source>
</reference>
<dbReference type="RefSeq" id="WP_135347316.1">
    <property type="nucleotide sequence ID" value="NZ_SRJD01000002.1"/>
</dbReference>
<evidence type="ECO:0000259" key="3">
    <source>
        <dbReference type="Pfam" id="PF00294"/>
    </source>
</evidence>
<dbReference type="EMBL" id="SRJD01000002">
    <property type="protein sequence ID" value="TGA99921.1"/>
    <property type="molecule type" value="Genomic_DNA"/>
</dbReference>
<proteinExistence type="predicted"/>
<name>A0A4Z0GT94_9BACL</name>
<keyword evidence="2 4" id="KW-0418">Kinase</keyword>
<dbReference type="InterPro" id="IPR002173">
    <property type="entry name" value="Carboh/pur_kinase_PfkB_CS"/>
</dbReference>
<dbReference type="SUPFAM" id="SSF53613">
    <property type="entry name" value="Ribokinase-like"/>
    <property type="match status" value="1"/>
</dbReference>
<dbReference type="OrthoDB" id="9775849at2"/>
<evidence type="ECO:0000313" key="4">
    <source>
        <dbReference type="EMBL" id="TGA99921.1"/>
    </source>
</evidence>
<evidence type="ECO:0000256" key="1">
    <source>
        <dbReference type="ARBA" id="ARBA00022679"/>
    </source>
</evidence>
<protein>
    <submittedName>
        <fullName evidence="4">Carbohydrate kinase family protein</fullName>
    </submittedName>
</protein>
<accession>A0A4Z0GT94</accession>
<dbReference type="PANTHER" id="PTHR10584">
    <property type="entry name" value="SUGAR KINASE"/>
    <property type="match status" value="1"/>
</dbReference>
<dbReference type="GO" id="GO:0016301">
    <property type="term" value="F:kinase activity"/>
    <property type="evidence" value="ECO:0007669"/>
    <property type="project" value="UniProtKB-KW"/>
</dbReference>
<organism evidence="4 5">
    <name type="scientific">Sporolactobacillus shoreae</name>
    <dbReference type="NCBI Taxonomy" id="1465501"/>
    <lineage>
        <taxon>Bacteria</taxon>
        <taxon>Bacillati</taxon>
        <taxon>Bacillota</taxon>
        <taxon>Bacilli</taxon>
        <taxon>Bacillales</taxon>
        <taxon>Sporolactobacillaceae</taxon>
        <taxon>Sporolactobacillus</taxon>
    </lineage>
</organism>
<keyword evidence="1" id="KW-0808">Transferase</keyword>
<dbReference type="Proteomes" id="UP000298347">
    <property type="component" value="Unassembled WGS sequence"/>
</dbReference>
<evidence type="ECO:0000256" key="2">
    <source>
        <dbReference type="ARBA" id="ARBA00022777"/>
    </source>
</evidence>
<dbReference type="Gene3D" id="3.40.1190.20">
    <property type="match status" value="1"/>
</dbReference>
<dbReference type="InterPro" id="IPR011611">
    <property type="entry name" value="PfkB_dom"/>
</dbReference>
<gene>
    <name evidence="4" type="ORF">E4665_02955</name>
</gene>
<feature type="domain" description="Carbohydrate kinase PfkB" evidence="3">
    <location>
        <begin position="6"/>
        <end position="299"/>
    </location>
</feature>